<dbReference type="HOGENOM" id="CLU_088255_1_0_6"/>
<dbReference type="RefSeq" id="WP_015047661.1">
    <property type="nucleotide sequence ID" value="NC_018868.3"/>
</dbReference>
<reference evidence="11 12" key="1">
    <citation type="journal article" date="2013" name="Genome Announc.">
        <title>Complete genome sequence of Simiduia agarivorans SA1(T), a marine bacterium able to degrade a variety of polysaccharides.</title>
        <authorList>
            <person name="Lin S.Y."/>
            <person name="Shieh W.Y."/>
            <person name="Chen J.S."/>
            <person name="Tang S.L."/>
        </authorList>
    </citation>
    <scope>NUCLEOTIDE SEQUENCE [LARGE SCALE GENOMIC DNA]</scope>
    <source>
        <strain evidence="12">DSM 21679 / JCM 13881 / BCRC 17597 / SA1</strain>
    </source>
</reference>
<evidence type="ECO:0000313" key="11">
    <source>
        <dbReference type="EMBL" id="AFU99497.1"/>
    </source>
</evidence>
<dbReference type="SUPFAM" id="SSF52833">
    <property type="entry name" value="Thioredoxin-like"/>
    <property type="match status" value="1"/>
</dbReference>
<protein>
    <recommendedName>
        <fullName evidence="7">Thiol:disulfide interchange protein</fullName>
    </recommendedName>
</protein>
<dbReference type="AlphaFoldDB" id="K4KZZ4"/>
<dbReference type="STRING" id="1117647.M5M_11600"/>
<dbReference type="PROSITE" id="PS00194">
    <property type="entry name" value="THIOREDOXIN_1"/>
    <property type="match status" value="1"/>
</dbReference>
<evidence type="ECO:0000256" key="7">
    <source>
        <dbReference type="PIRNR" id="PIRNR001488"/>
    </source>
</evidence>
<keyword evidence="4 7" id="KW-0574">Periplasm</keyword>
<evidence type="ECO:0000256" key="6">
    <source>
        <dbReference type="ARBA" id="ARBA00023284"/>
    </source>
</evidence>
<dbReference type="CDD" id="cd03019">
    <property type="entry name" value="DsbA_DsbA"/>
    <property type="match status" value="1"/>
</dbReference>
<organism evidence="11 12">
    <name type="scientific">Simiduia agarivorans (strain DSM 21679 / JCM 13881 / BCRC 17597 / SA1)</name>
    <dbReference type="NCBI Taxonomy" id="1117647"/>
    <lineage>
        <taxon>Bacteria</taxon>
        <taxon>Pseudomonadati</taxon>
        <taxon>Pseudomonadota</taxon>
        <taxon>Gammaproteobacteria</taxon>
        <taxon>Cellvibrionales</taxon>
        <taxon>Cellvibrionaceae</taxon>
        <taxon>Simiduia</taxon>
    </lineage>
</organism>
<feature type="domain" description="Thioredoxin" evidence="10">
    <location>
        <begin position="3"/>
        <end position="166"/>
    </location>
</feature>
<dbReference type="eggNOG" id="COG1651">
    <property type="taxonomic scope" value="Bacteria"/>
</dbReference>
<dbReference type="PROSITE" id="PS51257">
    <property type="entry name" value="PROKAR_LIPOPROTEIN"/>
    <property type="match status" value="1"/>
</dbReference>
<comment type="similarity">
    <text evidence="2">Belongs to the thioredoxin family. DsbA subfamily.</text>
</comment>
<evidence type="ECO:0000256" key="1">
    <source>
        <dbReference type="ARBA" id="ARBA00004418"/>
    </source>
</evidence>
<dbReference type="PANTHER" id="PTHR35891:SF2">
    <property type="entry name" value="THIOL:DISULFIDE INTERCHANGE PROTEIN DSBA"/>
    <property type="match status" value="1"/>
</dbReference>
<name>K4KZZ4_SIMAS</name>
<evidence type="ECO:0000256" key="3">
    <source>
        <dbReference type="ARBA" id="ARBA00022729"/>
    </source>
</evidence>
<feature type="disulfide bond" description="Redox-active" evidence="8">
    <location>
        <begin position="56"/>
        <end position="59"/>
    </location>
</feature>
<dbReference type="GO" id="GO:0015036">
    <property type="term" value="F:disulfide oxidoreductase activity"/>
    <property type="evidence" value="ECO:0007669"/>
    <property type="project" value="UniProtKB-ARBA"/>
</dbReference>
<dbReference type="EMBL" id="CP003746">
    <property type="protein sequence ID" value="AFU99497.1"/>
    <property type="molecule type" value="Genomic_DNA"/>
</dbReference>
<evidence type="ECO:0000256" key="8">
    <source>
        <dbReference type="PIRSR" id="PIRSR001488-1"/>
    </source>
</evidence>
<dbReference type="Gene3D" id="3.40.30.10">
    <property type="entry name" value="Glutaredoxin"/>
    <property type="match status" value="1"/>
</dbReference>
<sequence length="212" mass="23441">MRLLVAFAALIMSLAACADAGGEKYQAGKHYQVLDNPVRTANPDKIEVTEVFWYGCGHCYHFETPLKPWVAGLADDVAFVKSPAMWHKTMELHARAYYAAKALGVEDQLNLPLFEALNVRKQKLDSESEIKALFEANGVDGAKFDKVFNSFGVTGQVRQADARARSYRISGTPELVVEGKYRISARDAGGQPEMLEVANFLIEKERAARAAQ</sequence>
<dbReference type="InterPro" id="IPR013766">
    <property type="entry name" value="Thioredoxin_domain"/>
</dbReference>
<dbReference type="Proteomes" id="UP000000466">
    <property type="component" value="Chromosome"/>
</dbReference>
<accession>K4KZZ4</accession>
<dbReference type="Pfam" id="PF01323">
    <property type="entry name" value="DSBA"/>
    <property type="match status" value="1"/>
</dbReference>
<evidence type="ECO:0000259" key="10">
    <source>
        <dbReference type="PROSITE" id="PS51352"/>
    </source>
</evidence>
<evidence type="ECO:0000313" key="12">
    <source>
        <dbReference type="Proteomes" id="UP000000466"/>
    </source>
</evidence>
<comment type="subcellular location">
    <subcellularLocation>
        <location evidence="1 7">Periplasm</location>
    </subcellularLocation>
</comment>
<evidence type="ECO:0000256" key="2">
    <source>
        <dbReference type="ARBA" id="ARBA00005791"/>
    </source>
</evidence>
<dbReference type="InterPro" id="IPR001853">
    <property type="entry name" value="DSBA-like_thioredoxin_dom"/>
</dbReference>
<evidence type="ECO:0000256" key="5">
    <source>
        <dbReference type="ARBA" id="ARBA00023157"/>
    </source>
</evidence>
<dbReference type="InterPro" id="IPR050824">
    <property type="entry name" value="Thiol_disulfide_DsbA"/>
</dbReference>
<feature type="chain" id="PRO_5003880155" description="Thiol:disulfide interchange protein" evidence="9">
    <location>
        <begin position="19"/>
        <end position="212"/>
    </location>
</feature>
<dbReference type="PROSITE" id="PS51352">
    <property type="entry name" value="THIOREDOXIN_2"/>
    <property type="match status" value="1"/>
</dbReference>
<dbReference type="InterPro" id="IPR023205">
    <property type="entry name" value="DsbA/DsbL"/>
</dbReference>
<keyword evidence="12" id="KW-1185">Reference proteome</keyword>
<dbReference type="InterPro" id="IPR036249">
    <property type="entry name" value="Thioredoxin-like_sf"/>
</dbReference>
<keyword evidence="3 9" id="KW-0732">Signal</keyword>
<dbReference type="GO" id="GO:0042597">
    <property type="term" value="C:periplasmic space"/>
    <property type="evidence" value="ECO:0007669"/>
    <property type="project" value="UniProtKB-SubCell"/>
</dbReference>
<dbReference type="InterPro" id="IPR017937">
    <property type="entry name" value="Thioredoxin_CS"/>
</dbReference>
<dbReference type="KEGG" id="saga:M5M_11600"/>
<dbReference type="PIRSF" id="PIRSF001488">
    <property type="entry name" value="Tdi_protein"/>
    <property type="match status" value="1"/>
</dbReference>
<proteinExistence type="inferred from homology"/>
<dbReference type="PANTHER" id="PTHR35891">
    <property type="entry name" value="THIOL:DISULFIDE INTERCHANGE PROTEIN DSBA"/>
    <property type="match status" value="1"/>
</dbReference>
<keyword evidence="5 7" id="KW-1015">Disulfide bond</keyword>
<gene>
    <name evidence="11" type="ordered locus">M5M_11600</name>
</gene>
<evidence type="ECO:0000256" key="9">
    <source>
        <dbReference type="SAM" id="SignalP"/>
    </source>
</evidence>
<feature type="signal peptide" evidence="9">
    <location>
        <begin position="1"/>
        <end position="18"/>
    </location>
</feature>
<evidence type="ECO:0000256" key="4">
    <source>
        <dbReference type="ARBA" id="ARBA00022764"/>
    </source>
</evidence>
<dbReference type="OrthoDB" id="9784896at2"/>
<keyword evidence="6" id="KW-0676">Redox-active center</keyword>